<reference evidence="5" key="2">
    <citation type="submission" date="2015-08" db="UniProtKB">
        <authorList>
            <consortium name="WormBaseParasite"/>
        </authorList>
    </citation>
    <scope>IDENTIFICATION</scope>
</reference>
<dbReference type="PANTHER" id="PTHR12436:SF3">
    <property type="entry name" value="GERMINAL-CENTER ASSOCIATED NUCLEAR PROTEIN"/>
    <property type="match status" value="1"/>
</dbReference>
<keyword evidence="4" id="KW-1185">Reference proteome</keyword>
<dbReference type="InterPro" id="IPR045107">
    <property type="entry name" value="SAC3/GANP/THP3"/>
</dbReference>
<evidence type="ECO:0000313" key="5">
    <source>
        <dbReference type="WBParaSite" id="SVE_0995200.1"/>
    </source>
</evidence>
<sequence length="441" mass="52293">MTSTGNSSKSSSKRKFSKNTINESPGKITSLRSLYGKKCESVREKYEILEKRDNLIKLMLYGREKSLIFDVVKGTLENMCSEKEFYLRKLENQISIYEKDDGKKVNIEKMIKKYRRSAADQEKPLPHELRTDRCLVMTLNYLMSNVKPEKNCTTKTLSSWYDFMWDRTRSIRKDLMQQDIINKDSLYIFEVCARFHIYMAYNLHHLSMDEFDPKLNFEQLKQCLTSIFLCYKEMENDGIKCENEKEFRCYELIVNFHNKNVLSKIRSFKKEIYQSNEYRKVIKLTQQFHHGNYTKFFELLKEIENPLILCLCHQYFFEVRYNAINVIKIAYNKTKIPLNYLSEILCIEEKDELVVFGTGCGLETVENDDNLFLVKNNVVQKCKVVNIKDNWIKSKLVDPLENIVKISELDDSTTFNSVPNSFDNLNRYTNDPIFHFYTNNC</sequence>
<reference evidence="4" key="1">
    <citation type="submission" date="2014-07" db="EMBL/GenBank/DDBJ databases">
        <authorList>
            <person name="Martin A.A"/>
            <person name="De Silva N."/>
        </authorList>
    </citation>
    <scope>NUCLEOTIDE SEQUENCE</scope>
</reference>
<protein>
    <submittedName>
        <fullName evidence="5">Germinal-center associated nuclear protein (inferred by orthology to a human protein)</fullName>
    </submittedName>
</protein>
<dbReference type="InterPro" id="IPR005062">
    <property type="entry name" value="SAC3/GANP/THP3_conserved"/>
</dbReference>
<dbReference type="Pfam" id="PF03399">
    <property type="entry name" value="SAC3_GANP"/>
    <property type="match status" value="1"/>
</dbReference>
<evidence type="ECO:0000313" key="4">
    <source>
        <dbReference type="Proteomes" id="UP000035680"/>
    </source>
</evidence>
<evidence type="ECO:0000256" key="1">
    <source>
        <dbReference type="ARBA" id="ARBA00038443"/>
    </source>
</evidence>
<dbReference type="GO" id="GO:0070390">
    <property type="term" value="C:transcription export complex 2"/>
    <property type="evidence" value="ECO:0007669"/>
    <property type="project" value="TreeGrafter"/>
</dbReference>
<dbReference type="STRING" id="75913.A0A0K0FLN6"/>
<dbReference type="PANTHER" id="PTHR12436">
    <property type="entry name" value="80 KDA MCM3-ASSOCIATED PROTEIN"/>
    <property type="match status" value="1"/>
</dbReference>
<feature type="region of interest" description="Disordered" evidence="2">
    <location>
        <begin position="1"/>
        <end position="24"/>
    </location>
</feature>
<accession>A0A0K0FLN6</accession>
<feature type="domain" description="PCI" evidence="3">
    <location>
        <begin position="216"/>
        <end position="389"/>
    </location>
</feature>
<dbReference type="GO" id="GO:0005737">
    <property type="term" value="C:cytoplasm"/>
    <property type="evidence" value="ECO:0007669"/>
    <property type="project" value="TreeGrafter"/>
</dbReference>
<comment type="similarity">
    <text evidence="1">Belongs to the SAC3 family.</text>
</comment>
<dbReference type="Gene3D" id="1.25.40.990">
    <property type="match status" value="1"/>
</dbReference>
<evidence type="ECO:0000256" key="2">
    <source>
        <dbReference type="SAM" id="MobiDB-lite"/>
    </source>
</evidence>
<dbReference type="InterPro" id="IPR000717">
    <property type="entry name" value="PCI_dom"/>
</dbReference>
<dbReference type="GO" id="GO:0006406">
    <property type="term" value="P:mRNA export from nucleus"/>
    <property type="evidence" value="ECO:0007669"/>
    <property type="project" value="TreeGrafter"/>
</dbReference>
<dbReference type="PROSITE" id="PS50250">
    <property type="entry name" value="PCI"/>
    <property type="match status" value="1"/>
</dbReference>
<dbReference type="AlphaFoldDB" id="A0A0K0FLN6"/>
<dbReference type="WBParaSite" id="SVE_0995200.1">
    <property type="protein sequence ID" value="SVE_0995200.1"/>
    <property type="gene ID" value="SVE_0995200"/>
</dbReference>
<organism evidence="4 5">
    <name type="scientific">Strongyloides venezuelensis</name>
    <name type="common">Threadworm</name>
    <dbReference type="NCBI Taxonomy" id="75913"/>
    <lineage>
        <taxon>Eukaryota</taxon>
        <taxon>Metazoa</taxon>
        <taxon>Ecdysozoa</taxon>
        <taxon>Nematoda</taxon>
        <taxon>Chromadorea</taxon>
        <taxon>Rhabditida</taxon>
        <taxon>Tylenchina</taxon>
        <taxon>Panagrolaimomorpha</taxon>
        <taxon>Strongyloidoidea</taxon>
        <taxon>Strongyloididae</taxon>
        <taxon>Strongyloides</taxon>
    </lineage>
</organism>
<evidence type="ECO:0000259" key="3">
    <source>
        <dbReference type="PROSITE" id="PS50250"/>
    </source>
</evidence>
<name>A0A0K0FLN6_STRVS</name>
<proteinExistence type="inferred from homology"/>
<dbReference type="Proteomes" id="UP000035680">
    <property type="component" value="Unassembled WGS sequence"/>
</dbReference>